<evidence type="ECO:0000313" key="3">
    <source>
        <dbReference type="Proteomes" id="UP000321525"/>
    </source>
</evidence>
<dbReference type="EMBL" id="VOLQ01000002">
    <property type="protein sequence ID" value="TWX71502.1"/>
    <property type="molecule type" value="Genomic_DNA"/>
</dbReference>
<reference evidence="2 4" key="1">
    <citation type="submission" date="2019-07" db="EMBL/GenBank/DDBJ databases">
        <title>Genomes of sea-ice associated Colwellia species.</title>
        <authorList>
            <person name="Bowman J.P."/>
        </authorList>
    </citation>
    <scope>NUCLEOTIDE SEQUENCE [LARGE SCALE GENOMIC DNA]</scope>
    <source>
        <strain evidence="1 3">ACAM 607</strain>
        <strain evidence="2 4">IC036</strain>
    </source>
</reference>
<evidence type="ECO:0000313" key="2">
    <source>
        <dbReference type="EMBL" id="TWX71502.1"/>
    </source>
</evidence>
<evidence type="ECO:0000313" key="1">
    <source>
        <dbReference type="EMBL" id="TWX62591.1"/>
    </source>
</evidence>
<gene>
    <name evidence="1" type="ORF">ESZ26_01810</name>
    <name evidence="2" type="ORF">ESZ27_01420</name>
</gene>
<evidence type="ECO:0000313" key="4">
    <source>
        <dbReference type="Proteomes" id="UP000321917"/>
    </source>
</evidence>
<dbReference type="AlphaFoldDB" id="A0A5C6QSA8"/>
<dbReference type="RefSeq" id="WP_070376584.1">
    <property type="nucleotide sequence ID" value="NZ_VOLP01000003.1"/>
</dbReference>
<dbReference type="Proteomes" id="UP000321917">
    <property type="component" value="Unassembled WGS sequence"/>
</dbReference>
<proteinExistence type="predicted"/>
<dbReference type="OrthoDB" id="6238772at2"/>
<protein>
    <submittedName>
        <fullName evidence="2">Uncharacterized protein</fullName>
    </submittedName>
</protein>
<accession>A0A5C6QSA8</accession>
<organism evidence="2 4">
    <name type="scientific">Colwellia hornerae</name>
    <dbReference type="NCBI Taxonomy" id="89402"/>
    <lineage>
        <taxon>Bacteria</taxon>
        <taxon>Pseudomonadati</taxon>
        <taxon>Pseudomonadota</taxon>
        <taxon>Gammaproteobacteria</taxon>
        <taxon>Alteromonadales</taxon>
        <taxon>Colwelliaceae</taxon>
        <taxon>Colwellia</taxon>
    </lineage>
</organism>
<name>A0A5C6QSA8_9GAMM</name>
<dbReference type="Proteomes" id="UP000321525">
    <property type="component" value="Unassembled WGS sequence"/>
</dbReference>
<sequence length="96" mass="11430">MKEIIVIHDYLVSESIVGDWDGQEEFVAERINEIYHLIYDLAEEDIEPEILAQLLSLVWDTWICQESLPDIDSEDIYDWCQHLLDNREQYLQDLTS</sequence>
<keyword evidence="3" id="KW-1185">Reference proteome</keyword>
<comment type="caution">
    <text evidence="2">The sequence shown here is derived from an EMBL/GenBank/DDBJ whole genome shotgun (WGS) entry which is preliminary data.</text>
</comment>
<dbReference type="EMBL" id="VOLR01000002">
    <property type="protein sequence ID" value="TWX62591.1"/>
    <property type="molecule type" value="Genomic_DNA"/>
</dbReference>